<dbReference type="InterPro" id="IPR017452">
    <property type="entry name" value="GPCR_Rhodpsn_7TM"/>
</dbReference>
<dbReference type="CDD" id="cd14978">
    <property type="entry name" value="7tmA_FMRFamide_R-like"/>
    <property type="match status" value="1"/>
</dbReference>
<evidence type="ECO:0000256" key="1">
    <source>
        <dbReference type="ARBA" id="ARBA00004370"/>
    </source>
</evidence>
<comment type="subcellular location">
    <subcellularLocation>
        <location evidence="1">Membrane</location>
    </subcellularLocation>
</comment>
<dbReference type="Gene3D" id="1.20.1070.10">
    <property type="entry name" value="Rhodopsin 7-helix transmembrane proteins"/>
    <property type="match status" value="1"/>
</dbReference>
<feature type="transmembrane region" description="Helical" evidence="5">
    <location>
        <begin position="384"/>
        <end position="403"/>
    </location>
</feature>
<sequence length="522" mass="60049">MRTECVIFFDKVYVITPTNITTSSVCCLKLEQSVTHSFLLGQSIVADVMPINNFANLTNLTKSDSLPENIPHHIEESFDLSWNDIIYDGGLATWLTRSSFRWLNITVCLIGIIGNVLAVCTLLRRRMRTLSTYAYLTALCLSNAITLSAVIVFELEVFLAPSRFNCILVASAKGVASSTFALSTWITVGFTVDRYIMICYPFTGEKMCTRRNALFVLSACLLFALAYLVPQMLANSCHAMLSGNPINRTNTYLNISTHATNRTELNAWAFWVSGLSEFGKSVAYRSVITLFVNCFLVRIIPFLIVFKLNLHLIHTLASTKRRHRQINPYEQKRNDVTHMLVIVISIYLVCITPSIPFAAFFAYNPDTYVTISYRYRIFQHLDEFAKFLMIFNSASQCYLYIFFGKRFRRELTHLLCCFCMKYFYMPLPQHYTNNSDRETFLPDFGNNETFELVLSGKWSLDQRQDSIAGIEFSFHHPRRWSRLTSSSATTGRSNSEYSESQIRFSIFQRLKTRVEQLFARFH</sequence>
<proteinExistence type="predicted"/>
<gene>
    <name evidence="7" type="ORF">EDS130_LOCUS31559</name>
</gene>
<dbReference type="InterPro" id="IPR019427">
    <property type="entry name" value="7TM_GPCR_serpentine_rcpt_Srw"/>
</dbReference>
<feature type="transmembrane region" description="Helical" evidence="5">
    <location>
        <begin position="167"/>
        <end position="192"/>
    </location>
</feature>
<dbReference type="InterPro" id="IPR000276">
    <property type="entry name" value="GPCR_Rhodpsn"/>
</dbReference>
<evidence type="ECO:0000256" key="5">
    <source>
        <dbReference type="SAM" id="Phobius"/>
    </source>
</evidence>
<dbReference type="GO" id="GO:0008528">
    <property type="term" value="F:G protein-coupled peptide receptor activity"/>
    <property type="evidence" value="ECO:0007669"/>
    <property type="project" value="InterPro"/>
</dbReference>
<keyword evidence="2 5" id="KW-0812">Transmembrane</keyword>
<dbReference type="SUPFAM" id="SSF81321">
    <property type="entry name" value="Family A G protein-coupled receptor-like"/>
    <property type="match status" value="1"/>
</dbReference>
<dbReference type="AlphaFoldDB" id="A0A815F587"/>
<protein>
    <recommendedName>
        <fullName evidence="6">G-protein coupled receptors family 1 profile domain-containing protein</fullName>
    </recommendedName>
</protein>
<dbReference type="InterPro" id="IPR052954">
    <property type="entry name" value="GPCR-Ligand_Int"/>
</dbReference>
<feature type="transmembrane region" description="Helical" evidence="5">
    <location>
        <begin position="295"/>
        <end position="317"/>
    </location>
</feature>
<evidence type="ECO:0000256" key="2">
    <source>
        <dbReference type="ARBA" id="ARBA00022692"/>
    </source>
</evidence>
<accession>A0A815F587</accession>
<feature type="transmembrane region" description="Helical" evidence="5">
    <location>
        <begin position="213"/>
        <end position="233"/>
    </location>
</feature>
<dbReference type="Pfam" id="PF10324">
    <property type="entry name" value="7TM_GPCR_Srw"/>
    <property type="match status" value="1"/>
</dbReference>
<dbReference type="Proteomes" id="UP000663852">
    <property type="component" value="Unassembled WGS sequence"/>
</dbReference>
<comment type="caution">
    <text evidence="7">The sequence shown here is derived from an EMBL/GenBank/DDBJ whole genome shotgun (WGS) entry which is preliminary data.</text>
</comment>
<evidence type="ECO:0000313" key="8">
    <source>
        <dbReference type="Proteomes" id="UP000663852"/>
    </source>
</evidence>
<feature type="domain" description="G-protein coupled receptors family 1 profile" evidence="6">
    <location>
        <begin position="114"/>
        <end position="400"/>
    </location>
</feature>
<dbReference type="PANTHER" id="PTHR46641">
    <property type="entry name" value="FMRFAMIDE RECEPTOR-RELATED"/>
    <property type="match status" value="1"/>
</dbReference>
<dbReference type="EMBL" id="CAJNOJ010000232">
    <property type="protein sequence ID" value="CAF1319004.1"/>
    <property type="molecule type" value="Genomic_DNA"/>
</dbReference>
<reference evidence="7" key="1">
    <citation type="submission" date="2021-02" db="EMBL/GenBank/DDBJ databases">
        <authorList>
            <person name="Nowell W R."/>
        </authorList>
    </citation>
    <scope>NUCLEOTIDE SEQUENCE</scope>
</reference>
<feature type="transmembrane region" description="Helical" evidence="5">
    <location>
        <begin position="135"/>
        <end position="155"/>
    </location>
</feature>
<evidence type="ECO:0000256" key="3">
    <source>
        <dbReference type="ARBA" id="ARBA00022989"/>
    </source>
</evidence>
<keyword evidence="4 5" id="KW-0472">Membrane</keyword>
<keyword evidence="3 5" id="KW-1133">Transmembrane helix</keyword>
<dbReference type="GO" id="GO:0016020">
    <property type="term" value="C:membrane"/>
    <property type="evidence" value="ECO:0007669"/>
    <property type="project" value="UniProtKB-SubCell"/>
</dbReference>
<organism evidence="7 8">
    <name type="scientific">Adineta ricciae</name>
    <name type="common">Rotifer</name>
    <dbReference type="NCBI Taxonomy" id="249248"/>
    <lineage>
        <taxon>Eukaryota</taxon>
        <taxon>Metazoa</taxon>
        <taxon>Spiralia</taxon>
        <taxon>Gnathifera</taxon>
        <taxon>Rotifera</taxon>
        <taxon>Eurotatoria</taxon>
        <taxon>Bdelloidea</taxon>
        <taxon>Adinetida</taxon>
        <taxon>Adinetidae</taxon>
        <taxon>Adineta</taxon>
    </lineage>
</organism>
<dbReference type="PROSITE" id="PS50262">
    <property type="entry name" value="G_PROTEIN_RECEP_F1_2"/>
    <property type="match status" value="1"/>
</dbReference>
<evidence type="ECO:0000256" key="4">
    <source>
        <dbReference type="ARBA" id="ARBA00023136"/>
    </source>
</evidence>
<dbReference type="OrthoDB" id="10011262at2759"/>
<evidence type="ECO:0000313" key="7">
    <source>
        <dbReference type="EMBL" id="CAF1319004.1"/>
    </source>
</evidence>
<name>A0A815F587_ADIRI</name>
<dbReference type="PRINTS" id="PR00237">
    <property type="entry name" value="GPCRRHODOPSN"/>
</dbReference>
<feature type="transmembrane region" description="Helical" evidence="5">
    <location>
        <begin position="102"/>
        <end position="123"/>
    </location>
</feature>
<evidence type="ECO:0000259" key="6">
    <source>
        <dbReference type="PROSITE" id="PS50262"/>
    </source>
</evidence>
<feature type="transmembrane region" description="Helical" evidence="5">
    <location>
        <begin position="338"/>
        <end position="364"/>
    </location>
</feature>